<dbReference type="AlphaFoldDB" id="A0A8E5NK68"/>
<evidence type="ECO:0000313" key="2">
    <source>
        <dbReference type="EMBL" id="QVD40492.1"/>
    </source>
</evidence>
<proteinExistence type="predicted"/>
<keyword evidence="1" id="KW-0472">Membrane</keyword>
<evidence type="ECO:0000256" key="1">
    <source>
        <dbReference type="SAM" id="Phobius"/>
    </source>
</evidence>
<geneLocation type="mitochondrion" evidence="2"/>
<protein>
    <submittedName>
        <fullName evidence="2">ATP synthase F0 subunit 8</fullName>
    </submittedName>
</protein>
<name>A0A8E5NK68_9ACAR</name>
<accession>A0A8E5NK68</accession>
<sequence>MPQIFPMNWNILTIFFLITMFMNFIMIFFIPMKSYKFYTLNKAYNKMFFKW</sequence>
<gene>
    <name evidence="2" type="primary">ATP8</name>
</gene>
<dbReference type="GeneID" id="68206161"/>
<dbReference type="RefSeq" id="YP_010180800.1">
    <property type="nucleotide sequence ID" value="NC_058244.1"/>
</dbReference>
<organism evidence="2">
    <name type="scientific">Ixodes vespertilionis</name>
    <dbReference type="NCBI Taxonomy" id="59656"/>
    <lineage>
        <taxon>Eukaryota</taxon>
        <taxon>Metazoa</taxon>
        <taxon>Ecdysozoa</taxon>
        <taxon>Arthropoda</taxon>
        <taxon>Chelicerata</taxon>
        <taxon>Arachnida</taxon>
        <taxon>Acari</taxon>
        <taxon>Parasitiformes</taxon>
        <taxon>Ixodida</taxon>
        <taxon>Ixodoidea</taxon>
        <taxon>Ixodidae</taxon>
        <taxon>Ixodinae</taxon>
        <taxon>Ixodes</taxon>
    </lineage>
</organism>
<keyword evidence="2" id="KW-0496">Mitochondrion</keyword>
<dbReference type="EMBL" id="MW411447">
    <property type="protein sequence ID" value="QVD40492.1"/>
    <property type="molecule type" value="Genomic_DNA"/>
</dbReference>
<keyword evidence="1" id="KW-0812">Transmembrane</keyword>
<reference evidence="2" key="1">
    <citation type="submission" date="2020-12" db="EMBL/GenBank/DDBJ databases">
        <authorList>
            <person name="Yang X."/>
            <person name="Lu X."/>
        </authorList>
    </citation>
    <scope>NUCLEOTIDE SEQUENCE</scope>
</reference>
<dbReference type="CTD" id="4509"/>
<feature type="transmembrane region" description="Helical" evidence="1">
    <location>
        <begin position="12"/>
        <end position="32"/>
    </location>
</feature>
<keyword evidence="1" id="KW-1133">Transmembrane helix</keyword>